<evidence type="ECO:0008006" key="9">
    <source>
        <dbReference type="Google" id="ProtNLM"/>
    </source>
</evidence>
<evidence type="ECO:0000256" key="1">
    <source>
        <dbReference type="ARBA" id="ARBA00004613"/>
    </source>
</evidence>
<dbReference type="GO" id="GO:0060320">
    <property type="term" value="P:rejection of self pollen"/>
    <property type="evidence" value="ECO:0007669"/>
    <property type="project" value="UniProtKB-KW"/>
</dbReference>
<proteinExistence type="inferred from homology"/>
<accession>A0ABD1ZC04</accession>
<dbReference type="AlphaFoldDB" id="A0ABD1ZC04"/>
<keyword evidence="5 6" id="KW-0732">Signal</keyword>
<name>A0ABD1ZC04_9MARC</name>
<dbReference type="Proteomes" id="UP001605036">
    <property type="component" value="Unassembled WGS sequence"/>
</dbReference>
<keyword evidence="4" id="KW-0964">Secreted</keyword>
<keyword evidence="8" id="KW-1185">Reference proteome</keyword>
<comment type="similarity">
    <text evidence="2">Belongs to the plant self-incompatibility (S1) protein family.</text>
</comment>
<gene>
    <name evidence="7" type="ORF">R1flu_012813</name>
</gene>
<dbReference type="InterPro" id="IPR010264">
    <property type="entry name" value="Self-incomp_S1"/>
</dbReference>
<sequence length="175" mass="19120">MMVAPALVLAVLGIITACEHGSRALAQTSSSLIEAGLNEIFSVECYALAENDTMQKNYGIWEMEVHQLQTLQLSIVNSNTTKINCHFVWTSSGNTSTTLHQDFDVYLASGLAFDCSGICHWTVFSDGFYLFNPATSADSFISLPVLRSVSTALINFKGHKPANIDSFSFSIDSYD</sequence>
<dbReference type="GO" id="GO:0005576">
    <property type="term" value="C:extracellular region"/>
    <property type="evidence" value="ECO:0007669"/>
    <property type="project" value="UniProtKB-SubCell"/>
</dbReference>
<keyword evidence="3" id="KW-0713">Self-incompatibility</keyword>
<organism evidence="7 8">
    <name type="scientific">Riccia fluitans</name>
    <dbReference type="NCBI Taxonomy" id="41844"/>
    <lineage>
        <taxon>Eukaryota</taxon>
        <taxon>Viridiplantae</taxon>
        <taxon>Streptophyta</taxon>
        <taxon>Embryophyta</taxon>
        <taxon>Marchantiophyta</taxon>
        <taxon>Marchantiopsida</taxon>
        <taxon>Marchantiidae</taxon>
        <taxon>Marchantiales</taxon>
        <taxon>Ricciaceae</taxon>
        <taxon>Riccia</taxon>
    </lineage>
</organism>
<comment type="subcellular location">
    <subcellularLocation>
        <location evidence="1">Secreted</location>
    </subcellularLocation>
</comment>
<evidence type="ECO:0000256" key="2">
    <source>
        <dbReference type="ARBA" id="ARBA00005581"/>
    </source>
</evidence>
<comment type="caution">
    <text evidence="7">The sequence shown here is derived from an EMBL/GenBank/DDBJ whole genome shotgun (WGS) entry which is preliminary data.</text>
</comment>
<reference evidence="7 8" key="1">
    <citation type="submission" date="2024-09" db="EMBL/GenBank/DDBJ databases">
        <title>Chromosome-scale assembly of Riccia fluitans.</title>
        <authorList>
            <person name="Paukszto L."/>
            <person name="Sawicki J."/>
            <person name="Karawczyk K."/>
            <person name="Piernik-Szablinska J."/>
            <person name="Szczecinska M."/>
            <person name="Mazdziarz M."/>
        </authorList>
    </citation>
    <scope>NUCLEOTIDE SEQUENCE [LARGE SCALE GENOMIC DNA]</scope>
    <source>
        <strain evidence="7">Rf_01</strain>
        <tissue evidence="7">Aerial parts of the thallus</tissue>
    </source>
</reference>
<feature type="signal peptide" evidence="6">
    <location>
        <begin position="1"/>
        <end position="17"/>
    </location>
</feature>
<feature type="chain" id="PRO_5044865776" description="S-protein homolog" evidence="6">
    <location>
        <begin position="18"/>
        <end position="175"/>
    </location>
</feature>
<evidence type="ECO:0000256" key="6">
    <source>
        <dbReference type="SAM" id="SignalP"/>
    </source>
</evidence>
<evidence type="ECO:0000313" key="7">
    <source>
        <dbReference type="EMBL" id="KAL2645226.1"/>
    </source>
</evidence>
<evidence type="ECO:0000313" key="8">
    <source>
        <dbReference type="Proteomes" id="UP001605036"/>
    </source>
</evidence>
<protein>
    <recommendedName>
        <fullName evidence="9">S-protein homolog</fullName>
    </recommendedName>
</protein>
<dbReference type="Pfam" id="PF05938">
    <property type="entry name" value="Self-incomp_S1"/>
    <property type="match status" value="1"/>
</dbReference>
<evidence type="ECO:0000256" key="5">
    <source>
        <dbReference type="ARBA" id="ARBA00022729"/>
    </source>
</evidence>
<dbReference type="EMBL" id="JBHFFA010000002">
    <property type="protein sequence ID" value="KAL2645226.1"/>
    <property type="molecule type" value="Genomic_DNA"/>
</dbReference>
<evidence type="ECO:0000256" key="4">
    <source>
        <dbReference type="ARBA" id="ARBA00022525"/>
    </source>
</evidence>
<evidence type="ECO:0000256" key="3">
    <source>
        <dbReference type="ARBA" id="ARBA00022471"/>
    </source>
</evidence>